<dbReference type="Proteomes" id="UP001374579">
    <property type="component" value="Unassembled WGS sequence"/>
</dbReference>
<keyword evidence="2" id="KW-1133">Transmembrane helix</keyword>
<keyword evidence="2" id="KW-0812">Transmembrane</keyword>
<evidence type="ECO:0000256" key="1">
    <source>
        <dbReference type="SAM" id="MobiDB-lite"/>
    </source>
</evidence>
<feature type="signal peptide" evidence="3">
    <location>
        <begin position="1"/>
        <end position="27"/>
    </location>
</feature>
<organism evidence="4 5">
    <name type="scientific">Littorina saxatilis</name>
    <dbReference type="NCBI Taxonomy" id="31220"/>
    <lineage>
        <taxon>Eukaryota</taxon>
        <taxon>Metazoa</taxon>
        <taxon>Spiralia</taxon>
        <taxon>Lophotrochozoa</taxon>
        <taxon>Mollusca</taxon>
        <taxon>Gastropoda</taxon>
        <taxon>Caenogastropoda</taxon>
        <taxon>Littorinimorpha</taxon>
        <taxon>Littorinoidea</taxon>
        <taxon>Littorinidae</taxon>
        <taxon>Littorina</taxon>
    </lineage>
</organism>
<gene>
    <name evidence="4" type="ORF">V1264_003300</name>
</gene>
<protein>
    <submittedName>
        <fullName evidence="4">Uncharacterized protein</fullName>
    </submittedName>
</protein>
<feature type="region of interest" description="Disordered" evidence="1">
    <location>
        <begin position="122"/>
        <end position="289"/>
    </location>
</feature>
<dbReference type="EMBL" id="JBAMIC010000012">
    <property type="protein sequence ID" value="KAK7099112.1"/>
    <property type="molecule type" value="Genomic_DNA"/>
</dbReference>
<feature type="transmembrane region" description="Helical" evidence="2">
    <location>
        <begin position="90"/>
        <end position="113"/>
    </location>
</feature>
<evidence type="ECO:0000313" key="5">
    <source>
        <dbReference type="Proteomes" id="UP001374579"/>
    </source>
</evidence>
<dbReference type="PRINTS" id="PR01217">
    <property type="entry name" value="PRICHEXTENSN"/>
</dbReference>
<evidence type="ECO:0000256" key="3">
    <source>
        <dbReference type="SAM" id="SignalP"/>
    </source>
</evidence>
<feature type="chain" id="PRO_5042977329" evidence="3">
    <location>
        <begin position="28"/>
        <end position="289"/>
    </location>
</feature>
<keyword evidence="3" id="KW-0732">Signal</keyword>
<evidence type="ECO:0000313" key="4">
    <source>
        <dbReference type="EMBL" id="KAK7099112.1"/>
    </source>
</evidence>
<proteinExistence type="predicted"/>
<keyword evidence="2" id="KW-0472">Membrane</keyword>
<keyword evidence="5" id="KW-1185">Reference proteome</keyword>
<sequence>MFRPLHLCTVVVIFLAFAAHYIFLTVASNNTCPYEGNCTYRRQKRAIRFGSNNRRVRTYKTCKTLEEQCSAVQTKCCPKCCTEQEQNTQFYIVLGVFGVLLVLAVAVCVFCYVKSQKRQAQLRQGGVPGGNRMLPTPPPPQAHGYGPVSFIPGSAPGGFGPPPGPGAPGGFGPTPGYTPGGYGPPSGPAPGGFDPPPGTAPGGYGPPPGPAPGGFGPPPGFAPGGYGPPPGPAPGGFVPPPGSAPGGYGPPPGSSPGGYGPPPPPPYGYSGQAPGGYPPPQEKTGGTPM</sequence>
<accession>A0AAN9B553</accession>
<comment type="caution">
    <text evidence="4">The sequence shown here is derived from an EMBL/GenBank/DDBJ whole genome shotgun (WGS) entry which is preliminary data.</text>
</comment>
<reference evidence="4 5" key="1">
    <citation type="submission" date="2024-02" db="EMBL/GenBank/DDBJ databases">
        <title>Chromosome-scale genome assembly of the rough periwinkle Littorina saxatilis.</title>
        <authorList>
            <person name="De Jode A."/>
            <person name="Faria R."/>
            <person name="Formenti G."/>
            <person name="Sims Y."/>
            <person name="Smith T.P."/>
            <person name="Tracey A."/>
            <person name="Wood J.M.D."/>
            <person name="Zagrodzka Z.B."/>
            <person name="Johannesson K."/>
            <person name="Butlin R.K."/>
            <person name="Leder E.H."/>
        </authorList>
    </citation>
    <scope>NUCLEOTIDE SEQUENCE [LARGE SCALE GENOMIC DNA]</scope>
    <source>
        <strain evidence="4">Snail1</strain>
        <tissue evidence="4">Muscle</tissue>
    </source>
</reference>
<feature type="compositionally biased region" description="Gly residues" evidence="1">
    <location>
        <begin position="167"/>
        <end position="184"/>
    </location>
</feature>
<dbReference type="AlphaFoldDB" id="A0AAN9B553"/>
<name>A0AAN9B553_9CAEN</name>
<evidence type="ECO:0000256" key="2">
    <source>
        <dbReference type="SAM" id="Phobius"/>
    </source>
</evidence>
<feature type="compositionally biased region" description="Pro residues" evidence="1">
    <location>
        <begin position="185"/>
        <end position="267"/>
    </location>
</feature>